<reference evidence="3" key="1">
    <citation type="journal article" date="2019" name="Int. J. Syst. Evol. Microbiol.">
        <title>The Global Catalogue of Microorganisms (GCM) 10K type strain sequencing project: providing services to taxonomists for standard genome sequencing and annotation.</title>
        <authorList>
            <consortium name="The Broad Institute Genomics Platform"/>
            <consortium name="The Broad Institute Genome Sequencing Center for Infectious Disease"/>
            <person name="Wu L."/>
            <person name="Ma J."/>
        </authorList>
    </citation>
    <scope>NUCLEOTIDE SEQUENCE [LARGE SCALE GENOMIC DNA]</scope>
    <source>
        <strain evidence="3">CGMCC 4.7144</strain>
    </source>
</reference>
<evidence type="ECO:0000313" key="2">
    <source>
        <dbReference type="EMBL" id="MFC5925230.1"/>
    </source>
</evidence>
<keyword evidence="3" id="KW-1185">Reference proteome</keyword>
<comment type="caution">
    <text evidence="2">The sequence shown here is derived from an EMBL/GenBank/DDBJ whole genome shotgun (WGS) entry which is preliminary data.</text>
</comment>
<proteinExistence type="predicted"/>
<sequence>MTDQLRRDIAQQLGGLLWSDPPGRPGKTGGGQPDGPEQGK</sequence>
<evidence type="ECO:0000256" key="1">
    <source>
        <dbReference type="SAM" id="MobiDB-lite"/>
    </source>
</evidence>
<dbReference type="Proteomes" id="UP001596226">
    <property type="component" value="Unassembled WGS sequence"/>
</dbReference>
<dbReference type="EMBL" id="JBHSQS010000010">
    <property type="protein sequence ID" value="MFC5925230.1"/>
    <property type="molecule type" value="Genomic_DNA"/>
</dbReference>
<protein>
    <submittedName>
        <fullName evidence="2">Uncharacterized protein</fullName>
    </submittedName>
</protein>
<evidence type="ECO:0000313" key="3">
    <source>
        <dbReference type="Proteomes" id="UP001596226"/>
    </source>
</evidence>
<gene>
    <name evidence="2" type="ORF">ACFQGL_17950</name>
</gene>
<accession>A0ABW1H9C1</accession>
<feature type="region of interest" description="Disordered" evidence="1">
    <location>
        <begin position="14"/>
        <end position="40"/>
    </location>
</feature>
<name>A0ABW1H9C1_9ACTN</name>
<organism evidence="2 3">
    <name type="scientific">Micromonospora vulcania</name>
    <dbReference type="NCBI Taxonomy" id="1441873"/>
    <lineage>
        <taxon>Bacteria</taxon>
        <taxon>Bacillati</taxon>
        <taxon>Actinomycetota</taxon>
        <taxon>Actinomycetes</taxon>
        <taxon>Micromonosporales</taxon>
        <taxon>Micromonosporaceae</taxon>
        <taxon>Micromonospora</taxon>
    </lineage>
</organism>
<dbReference type="RefSeq" id="WP_377513199.1">
    <property type="nucleotide sequence ID" value="NZ_JBHSQS010000010.1"/>
</dbReference>